<dbReference type="Proteomes" id="UP000215902">
    <property type="component" value="Unassembled WGS sequence"/>
</dbReference>
<comment type="caution">
    <text evidence="3">The sequence shown here is derived from an EMBL/GenBank/DDBJ whole genome shotgun (WGS) entry which is preliminary data.</text>
</comment>
<feature type="compositionally biased region" description="Low complexity" evidence="2">
    <location>
        <begin position="53"/>
        <end position="76"/>
    </location>
</feature>
<gene>
    <name evidence="3" type="ORF">BOX15_Mlig026146g2</name>
</gene>
<evidence type="ECO:0000256" key="2">
    <source>
        <dbReference type="SAM" id="MobiDB-lite"/>
    </source>
</evidence>
<name>A0A267GXD5_9PLAT</name>
<feature type="region of interest" description="Disordered" evidence="2">
    <location>
        <begin position="362"/>
        <end position="387"/>
    </location>
</feature>
<feature type="region of interest" description="Disordered" evidence="2">
    <location>
        <begin position="216"/>
        <end position="239"/>
    </location>
</feature>
<keyword evidence="4" id="KW-1185">Reference proteome</keyword>
<sequence length="387" mass="42563">ATDRRHHRPAADGGYSSAADRDGSVLLVDMYNTADVNDQLADRLGAASHSRYPAATATPSPHASAAAPASQHPGHSAGVATLLSELESANADIANLRRRVAVLEADNKRLRRELDSQRVEAEALATSRAYDLVESLQRDQRTRDEAAVQRIRLANTERDLALERAEALAAGTEADAEPWPAAYRNVGEMDDDVQQVGDDVDGLLARLEAADAGEIIQQQQQRQRQQRQRRNQQQQQDVYENEDFVADSYENGAGSDQLVEENAVLTARCRQLEEELENARILYSMQRALGDPSAHSRQRAGAQLDANNPDEDYEDEAGEQLEDGGEDELRAKFESTLELIEEEARMRDAQEARLAEMLRAAEARAEKAEAQLAAASRASGGGRRRET</sequence>
<evidence type="ECO:0000313" key="3">
    <source>
        <dbReference type="EMBL" id="PAA90698.1"/>
    </source>
</evidence>
<feature type="region of interest" description="Disordered" evidence="2">
    <location>
        <begin position="292"/>
        <end position="328"/>
    </location>
</feature>
<dbReference type="EMBL" id="NIVC01000104">
    <property type="protein sequence ID" value="PAA90698.1"/>
    <property type="molecule type" value="Genomic_DNA"/>
</dbReference>
<evidence type="ECO:0000256" key="1">
    <source>
        <dbReference type="SAM" id="Coils"/>
    </source>
</evidence>
<protein>
    <submittedName>
        <fullName evidence="3">Uncharacterized protein</fullName>
    </submittedName>
</protein>
<evidence type="ECO:0000313" key="4">
    <source>
        <dbReference type="Proteomes" id="UP000215902"/>
    </source>
</evidence>
<dbReference type="PANTHER" id="PTHR22089:SF2">
    <property type="entry name" value="MIRROR-IMAGE POLYDACTYLY GENE 1 PROTEIN"/>
    <property type="match status" value="1"/>
</dbReference>
<reference evidence="3 4" key="1">
    <citation type="submission" date="2017-06" db="EMBL/GenBank/DDBJ databases">
        <title>A platform for efficient transgenesis in Macrostomum lignano, a flatworm model organism for stem cell research.</title>
        <authorList>
            <person name="Berezikov E."/>
        </authorList>
    </citation>
    <scope>NUCLEOTIDE SEQUENCE [LARGE SCALE GENOMIC DNA]</scope>
    <source>
        <strain evidence="3">DV1</strain>
        <tissue evidence="3">Whole organism</tissue>
    </source>
</reference>
<dbReference type="PANTHER" id="PTHR22089">
    <property type="entry name" value="MIRROR-IMAGE POLYDACTYLY GENE 1 PROTEIN"/>
    <property type="match status" value="1"/>
</dbReference>
<dbReference type="InterPro" id="IPR026175">
    <property type="entry name" value="MIPOL1"/>
</dbReference>
<accession>A0A267GXD5</accession>
<proteinExistence type="predicted"/>
<dbReference type="AlphaFoldDB" id="A0A267GXD5"/>
<feature type="region of interest" description="Disordered" evidence="2">
    <location>
        <begin position="51"/>
        <end position="76"/>
    </location>
</feature>
<feature type="coiled-coil region" evidence="1">
    <location>
        <begin position="79"/>
        <end position="127"/>
    </location>
</feature>
<feature type="compositionally biased region" description="Acidic residues" evidence="2">
    <location>
        <begin position="308"/>
        <end position="326"/>
    </location>
</feature>
<keyword evidence="1" id="KW-0175">Coiled coil</keyword>
<organism evidence="3 4">
    <name type="scientific">Macrostomum lignano</name>
    <dbReference type="NCBI Taxonomy" id="282301"/>
    <lineage>
        <taxon>Eukaryota</taxon>
        <taxon>Metazoa</taxon>
        <taxon>Spiralia</taxon>
        <taxon>Lophotrochozoa</taxon>
        <taxon>Platyhelminthes</taxon>
        <taxon>Rhabditophora</taxon>
        <taxon>Macrostomorpha</taxon>
        <taxon>Macrostomida</taxon>
        <taxon>Macrostomidae</taxon>
        <taxon>Macrostomum</taxon>
    </lineage>
</organism>
<feature type="non-terminal residue" evidence="3">
    <location>
        <position position="1"/>
    </location>
</feature>